<keyword evidence="1" id="KW-0436">Ligase</keyword>
<dbReference type="PANTHER" id="PTHR43024">
    <property type="entry name" value="UDP-N-ACETYLMURAMOYL-TRIPEPTIDE--D-ALANYL-D-ALANINE LIGASE"/>
    <property type="match status" value="1"/>
</dbReference>
<evidence type="ECO:0000256" key="3">
    <source>
        <dbReference type="ARBA" id="ARBA00022840"/>
    </source>
</evidence>
<dbReference type="Gene3D" id="3.40.1190.10">
    <property type="entry name" value="Mur-like, catalytic domain"/>
    <property type="match status" value="1"/>
</dbReference>
<dbReference type="InterPro" id="IPR051046">
    <property type="entry name" value="MurCDEF_CellWall_CoF430Synth"/>
</dbReference>
<dbReference type="Gene3D" id="3.40.1390.10">
    <property type="entry name" value="MurE/MurF, N-terminal domain"/>
    <property type="match status" value="1"/>
</dbReference>
<dbReference type="EC" id="5.1.1.1" evidence="4"/>
<feature type="non-terminal residue" evidence="4">
    <location>
        <position position="158"/>
    </location>
</feature>
<reference evidence="4" key="1">
    <citation type="submission" date="2019-03" db="EMBL/GenBank/DDBJ databases">
        <title>Single cell metagenomics reveals metabolic interactions within the superorganism composed of flagellate Streblomastix strix and complex community of Bacteroidetes bacteria on its surface.</title>
        <authorList>
            <person name="Treitli S.C."/>
            <person name="Kolisko M."/>
            <person name="Husnik F."/>
            <person name="Keeling P."/>
            <person name="Hampl V."/>
        </authorList>
    </citation>
    <scope>NUCLEOTIDE SEQUENCE</scope>
    <source>
        <strain evidence="4">STM</strain>
    </source>
</reference>
<name>A0A5J4Q4G8_9ZZZZ</name>
<protein>
    <submittedName>
        <fullName evidence="4">Alanine racemase 1</fullName>
        <ecNumber evidence="4">5.1.1.1</ecNumber>
    </submittedName>
</protein>
<dbReference type="InterPro" id="IPR036565">
    <property type="entry name" value="Mur-like_cat_sf"/>
</dbReference>
<comment type="caution">
    <text evidence="4">The sequence shown here is derived from an EMBL/GenBank/DDBJ whole genome shotgun (WGS) entry which is preliminary data.</text>
</comment>
<keyword evidence="3" id="KW-0067">ATP-binding</keyword>
<dbReference type="SUPFAM" id="SSF63418">
    <property type="entry name" value="MurE/MurF N-terminal domain"/>
    <property type="match status" value="1"/>
</dbReference>
<dbReference type="EMBL" id="SNRY01005064">
    <property type="protein sequence ID" value="KAA6315940.1"/>
    <property type="molecule type" value="Genomic_DNA"/>
</dbReference>
<dbReference type="InterPro" id="IPR035911">
    <property type="entry name" value="MurE/MurF_N"/>
</dbReference>
<dbReference type="SUPFAM" id="SSF53623">
    <property type="entry name" value="MurD-like peptide ligases, catalytic domain"/>
    <property type="match status" value="1"/>
</dbReference>
<dbReference type="GO" id="GO:0016874">
    <property type="term" value="F:ligase activity"/>
    <property type="evidence" value="ECO:0007669"/>
    <property type="project" value="UniProtKB-KW"/>
</dbReference>
<dbReference type="GO" id="GO:0008784">
    <property type="term" value="F:alanine racemase activity"/>
    <property type="evidence" value="ECO:0007669"/>
    <property type="project" value="UniProtKB-EC"/>
</dbReference>
<organism evidence="4">
    <name type="scientific">termite gut metagenome</name>
    <dbReference type="NCBI Taxonomy" id="433724"/>
    <lineage>
        <taxon>unclassified sequences</taxon>
        <taxon>metagenomes</taxon>
        <taxon>organismal metagenomes</taxon>
    </lineage>
</organism>
<dbReference type="PANTHER" id="PTHR43024:SF1">
    <property type="entry name" value="UDP-N-ACETYLMURAMOYL-TRIPEPTIDE--D-ALANYL-D-ALANINE LIGASE"/>
    <property type="match status" value="1"/>
</dbReference>
<gene>
    <name evidence="4" type="ORF">EZS27_033680</name>
</gene>
<evidence type="ECO:0000256" key="2">
    <source>
        <dbReference type="ARBA" id="ARBA00022741"/>
    </source>
</evidence>
<sequence length="158" mass="17802">MSYTIEKLSGLIDAKRIGNKETAIDWLLTDSRSLCFPEETLFFALRTERNTGACYIPELYKRGVRNFVIRCHPLSEEPVDIAPTDFSDSNFLLVPDPLKALQKLAKLHRNCFHIPIIGITGSNGKTVVKEWLYQLLAPGHTVVRSPRSYNSQIGVPLS</sequence>
<dbReference type="AlphaFoldDB" id="A0A5J4Q4G8"/>
<dbReference type="GO" id="GO:0005524">
    <property type="term" value="F:ATP binding"/>
    <property type="evidence" value="ECO:0007669"/>
    <property type="project" value="UniProtKB-KW"/>
</dbReference>
<keyword evidence="2" id="KW-0547">Nucleotide-binding</keyword>
<keyword evidence="4" id="KW-0413">Isomerase</keyword>
<proteinExistence type="predicted"/>
<evidence type="ECO:0000313" key="4">
    <source>
        <dbReference type="EMBL" id="KAA6315940.1"/>
    </source>
</evidence>
<accession>A0A5J4Q4G8</accession>
<evidence type="ECO:0000256" key="1">
    <source>
        <dbReference type="ARBA" id="ARBA00022598"/>
    </source>
</evidence>